<dbReference type="InterPro" id="IPR005174">
    <property type="entry name" value="KIB1-4_b-propeller"/>
</dbReference>
<evidence type="ECO:0008006" key="6">
    <source>
        <dbReference type="Google" id="ProtNLM"/>
    </source>
</evidence>
<name>A0A804M0A7_MAIZE</name>
<dbReference type="PANTHER" id="PTHR44586:SF6">
    <property type="entry name" value="OS11G0579600 PROTEIN"/>
    <property type="match status" value="1"/>
</dbReference>
<dbReference type="Gramene" id="Zm00001eb049520_T001">
    <property type="protein sequence ID" value="Zm00001eb049520_P001"/>
    <property type="gene ID" value="Zm00001eb049520"/>
</dbReference>
<feature type="region of interest" description="Disordered" evidence="1">
    <location>
        <begin position="258"/>
        <end position="466"/>
    </location>
</feature>
<dbReference type="Pfam" id="PF00646">
    <property type="entry name" value="F-box"/>
    <property type="match status" value="1"/>
</dbReference>
<evidence type="ECO:0000259" key="3">
    <source>
        <dbReference type="Pfam" id="PF03478"/>
    </source>
</evidence>
<evidence type="ECO:0000313" key="5">
    <source>
        <dbReference type="Proteomes" id="UP000007305"/>
    </source>
</evidence>
<feature type="domain" description="F-box" evidence="2">
    <location>
        <begin position="52"/>
        <end position="83"/>
    </location>
</feature>
<reference evidence="5" key="1">
    <citation type="submission" date="2015-12" db="EMBL/GenBank/DDBJ databases">
        <title>Update maize B73 reference genome by single molecule sequencing technologies.</title>
        <authorList>
            <consortium name="Maize Genome Sequencing Project"/>
            <person name="Ware D."/>
        </authorList>
    </citation>
    <scope>NUCLEOTIDE SEQUENCE [LARGE SCALE GENOMIC DNA]</scope>
    <source>
        <strain evidence="5">cv. B73</strain>
    </source>
</reference>
<reference evidence="4" key="3">
    <citation type="submission" date="2021-05" db="UniProtKB">
        <authorList>
            <consortium name="EnsemblPlants"/>
        </authorList>
    </citation>
    <scope>IDENTIFICATION</scope>
    <source>
        <strain evidence="4">cv. B73</strain>
    </source>
</reference>
<feature type="compositionally biased region" description="Basic and acidic residues" evidence="1">
    <location>
        <begin position="451"/>
        <end position="465"/>
    </location>
</feature>
<feature type="compositionally biased region" description="Pro residues" evidence="1">
    <location>
        <begin position="314"/>
        <end position="331"/>
    </location>
</feature>
<organism evidence="4 5">
    <name type="scientific">Zea mays</name>
    <name type="common">Maize</name>
    <dbReference type="NCBI Taxonomy" id="4577"/>
    <lineage>
        <taxon>Eukaryota</taxon>
        <taxon>Viridiplantae</taxon>
        <taxon>Streptophyta</taxon>
        <taxon>Embryophyta</taxon>
        <taxon>Tracheophyta</taxon>
        <taxon>Spermatophyta</taxon>
        <taxon>Magnoliopsida</taxon>
        <taxon>Liliopsida</taxon>
        <taxon>Poales</taxon>
        <taxon>Poaceae</taxon>
        <taxon>PACMAD clade</taxon>
        <taxon>Panicoideae</taxon>
        <taxon>Andropogonodae</taxon>
        <taxon>Andropogoneae</taxon>
        <taxon>Tripsacinae</taxon>
        <taxon>Zea</taxon>
    </lineage>
</organism>
<dbReference type="SUPFAM" id="SSF81383">
    <property type="entry name" value="F-box domain"/>
    <property type="match status" value="1"/>
</dbReference>
<feature type="compositionally biased region" description="Basic residues" evidence="1">
    <location>
        <begin position="385"/>
        <end position="394"/>
    </location>
</feature>
<dbReference type="PANTHER" id="PTHR44586">
    <property type="entry name" value="F-BOX DOMAIN CONTAINING PROTEIN, EXPRESSED"/>
    <property type="match status" value="1"/>
</dbReference>
<feature type="compositionally biased region" description="Pro residues" evidence="1">
    <location>
        <begin position="284"/>
        <end position="293"/>
    </location>
</feature>
<dbReference type="EnsemblPlants" id="Zm00001eb049520_T001">
    <property type="protein sequence ID" value="Zm00001eb049520_P001"/>
    <property type="gene ID" value="Zm00001eb049520"/>
</dbReference>
<feature type="compositionally biased region" description="Polar residues" evidence="1">
    <location>
        <begin position="419"/>
        <end position="436"/>
    </location>
</feature>
<dbReference type="CDD" id="cd09917">
    <property type="entry name" value="F-box_SF"/>
    <property type="match status" value="1"/>
</dbReference>
<dbReference type="InParanoid" id="A0A804M0A7"/>
<feature type="compositionally biased region" description="Low complexity" evidence="1">
    <location>
        <begin position="258"/>
        <end position="283"/>
    </location>
</feature>
<evidence type="ECO:0000259" key="2">
    <source>
        <dbReference type="Pfam" id="PF00646"/>
    </source>
</evidence>
<feature type="compositionally biased region" description="Basic residues" evidence="1">
    <location>
        <begin position="339"/>
        <end position="348"/>
    </location>
</feature>
<accession>A0A804M0A7</accession>
<reference evidence="4" key="2">
    <citation type="submission" date="2019-07" db="EMBL/GenBank/DDBJ databases">
        <authorList>
            <person name="Seetharam A."/>
            <person name="Woodhouse M."/>
            <person name="Cannon E."/>
        </authorList>
    </citation>
    <scope>NUCLEOTIDE SEQUENCE [LARGE SCALE GENOMIC DNA]</scope>
    <source>
        <strain evidence="4">cv. B73</strain>
    </source>
</reference>
<evidence type="ECO:0000256" key="1">
    <source>
        <dbReference type="SAM" id="MobiDB-lite"/>
    </source>
</evidence>
<dbReference type="Gene3D" id="1.20.1280.50">
    <property type="match status" value="1"/>
</dbReference>
<dbReference type="InterPro" id="IPR001810">
    <property type="entry name" value="F-box_dom"/>
</dbReference>
<protein>
    <recommendedName>
        <fullName evidence="6">F-box domain-containing protein</fullName>
    </recommendedName>
</protein>
<evidence type="ECO:0000313" key="4">
    <source>
        <dbReference type="EnsemblPlants" id="Zm00001eb049520_P001"/>
    </source>
</evidence>
<feature type="compositionally biased region" description="Low complexity" evidence="1">
    <location>
        <begin position="294"/>
        <end position="313"/>
    </location>
</feature>
<keyword evidence="5" id="KW-1185">Reference proteome</keyword>
<sequence>MFNMKLMEKLRFILSKFNSNLSHPKLMDKSRFEASEFNTLFDPNTMEKTAEDLSFDVLWLIFANLELPDLVRAGSVCSIWRDIYTSLCNSGSYNPQHTPCLLYTSESAGTKAACLYSLAEKKTYTLTLPDPPLCSRYIFGSSYGWIVTADERSELHIVNPITGDQIALPSVTTIDQVKPIFSDIGVVCGYEHSGYSGVWEVSDIPSIFDLSELRDHLFHKVFLSSDPSAGDYFMTAPAYAKRPPLLNLRESRVKHFPAANPATTHTPACTPLGSSQPRTALAKRPPPPAPRLPVAPQAPANRPRSSSSANPARSTPPPRIPPPPARPPAPPLGSSQSRTARHHPHARPHPACQPPAVNCHRETPASRSARLAAANPTPPAMPQPLRKHHQHPHACTRFAPSSIPRTWPRASRKKPPSSEHLSSPAQSPDQSRTTSLPCPASFIAPPRPRGRTKEKELAPPSDRNDICYCSTAQTLTKV</sequence>
<proteinExistence type="predicted"/>
<dbReference type="Pfam" id="PF03478">
    <property type="entry name" value="Beta-prop_KIB1-4"/>
    <property type="match status" value="1"/>
</dbReference>
<dbReference type="AlphaFoldDB" id="A0A804M0A7"/>
<dbReference type="InterPro" id="IPR036047">
    <property type="entry name" value="F-box-like_dom_sf"/>
</dbReference>
<feature type="domain" description="KIB1-4 beta-propeller" evidence="3">
    <location>
        <begin position="115"/>
        <end position="237"/>
    </location>
</feature>
<dbReference type="Proteomes" id="UP000007305">
    <property type="component" value="Chromosome 1"/>
</dbReference>